<dbReference type="AlphaFoldDB" id="A0AA38MRJ7"/>
<feature type="binding site" evidence="25">
    <location>
        <position position="61"/>
    </location>
    <ligand>
        <name>Mg(2+)</name>
        <dbReference type="ChEBI" id="CHEBI:18420"/>
        <label>1</label>
    </ligand>
</feature>
<keyword evidence="8" id="KW-0158">Chromosome</keyword>
<keyword evidence="13 25" id="KW-0460">Magnesium</keyword>
<evidence type="ECO:0000256" key="13">
    <source>
        <dbReference type="ARBA" id="ARBA00022842"/>
    </source>
</evidence>
<dbReference type="FunFam" id="1.10.4080.10:FF:000001">
    <property type="entry name" value="ADP-ribose glycohydrolase ARH3"/>
    <property type="match status" value="1"/>
</dbReference>
<evidence type="ECO:0000256" key="21">
    <source>
        <dbReference type="ARBA" id="ARBA00042850"/>
    </source>
</evidence>
<keyword evidence="10 25" id="KW-0479">Metal-binding</keyword>
<dbReference type="GO" id="GO:0005634">
    <property type="term" value="C:nucleus"/>
    <property type="evidence" value="ECO:0007669"/>
    <property type="project" value="UniProtKB-SubCell"/>
</dbReference>
<dbReference type="GO" id="GO:0005694">
    <property type="term" value="C:chromosome"/>
    <property type="evidence" value="ECO:0007669"/>
    <property type="project" value="UniProtKB-SubCell"/>
</dbReference>
<evidence type="ECO:0000256" key="9">
    <source>
        <dbReference type="ARBA" id="ARBA00022490"/>
    </source>
</evidence>
<name>A0AA38MRJ7_9CUCU</name>
<evidence type="ECO:0000256" key="11">
    <source>
        <dbReference type="ARBA" id="ARBA00022763"/>
    </source>
</evidence>
<gene>
    <name evidence="26" type="ORF">Zmor_000564</name>
</gene>
<organism evidence="26 27">
    <name type="scientific">Zophobas morio</name>
    <dbReference type="NCBI Taxonomy" id="2755281"/>
    <lineage>
        <taxon>Eukaryota</taxon>
        <taxon>Metazoa</taxon>
        <taxon>Ecdysozoa</taxon>
        <taxon>Arthropoda</taxon>
        <taxon>Hexapoda</taxon>
        <taxon>Insecta</taxon>
        <taxon>Pterygota</taxon>
        <taxon>Neoptera</taxon>
        <taxon>Endopterygota</taxon>
        <taxon>Coleoptera</taxon>
        <taxon>Polyphaga</taxon>
        <taxon>Cucujiformia</taxon>
        <taxon>Tenebrionidae</taxon>
        <taxon>Zophobas</taxon>
    </lineage>
</organism>
<feature type="binding site" evidence="25">
    <location>
        <position position="304"/>
    </location>
    <ligand>
        <name>Mg(2+)</name>
        <dbReference type="ChEBI" id="CHEBI:18420"/>
        <label>2</label>
    </ligand>
</feature>
<evidence type="ECO:0000256" key="2">
    <source>
        <dbReference type="ARBA" id="ARBA00004286"/>
    </source>
</evidence>
<evidence type="ECO:0000256" key="8">
    <source>
        <dbReference type="ARBA" id="ARBA00022454"/>
    </source>
</evidence>
<dbReference type="EMBL" id="JALNTZ010000001">
    <property type="protein sequence ID" value="KAJ3665049.1"/>
    <property type="molecule type" value="Genomic_DNA"/>
</dbReference>
<keyword evidence="15" id="KW-0234">DNA repair</keyword>
<dbReference type="Proteomes" id="UP001168821">
    <property type="component" value="Unassembled WGS sequence"/>
</dbReference>
<comment type="subunit">
    <text evidence="6">Monomer.</text>
</comment>
<feature type="binding site" evidence="25">
    <location>
        <position position="303"/>
    </location>
    <ligand>
        <name>Mg(2+)</name>
        <dbReference type="ChEBI" id="CHEBI:18420"/>
        <label>1</label>
    </ligand>
</feature>
<evidence type="ECO:0000256" key="23">
    <source>
        <dbReference type="ARBA" id="ARBA00043193"/>
    </source>
</evidence>
<evidence type="ECO:0000256" key="17">
    <source>
        <dbReference type="ARBA" id="ARBA00041057"/>
    </source>
</evidence>
<dbReference type="InterPro" id="IPR036705">
    <property type="entry name" value="Ribosyl_crysJ1_sf"/>
</dbReference>
<evidence type="ECO:0000313" key="26">
    <source>
        <dbReference type="EMBL" id="KAJ3665049.1"/>
    </source>
</evidence>
<evidence type="ECO:0000256" key="10">
    <source>
        <dbReference type="ARBA" id="ARBA00022723"/>
    </source>
</evidence>
<feature type="binding site" evidence="25">
    <location>
        <position position="62"/>
    </location>
    <ligand>
        <name>Mg(2+)</name>
        <dbReference type="ChEBI" id="CHEBI:18420"/>
        <label>1</label>
    </ligand>
</feature>
<dbReference type="GO" id="GO:0046872">
    <property type="term" value="F:metal ion binding"/>
    <property type="evidence" value="ECO:0007669"/>
    <property type="project" value="UniProtKB-KW"/>
</dbReference>
<comment type="caution">
    <text evidence="26">The sequence shown here is derived from an EMBL/GenBank/DDBJ whole genome shotgun (WGS) entry which is preliminary data.</text>
</comment>
<comment type="cofactor">
    <cofactor evidence="25">
        <name>Mg(2+)</name>
        <dbReference type="ChEBI" id="CHEBI:18420"/>
    </cofactor>
    <text evidence="25">Binds 2 magnesium ions per subunit.</text>
</comment>
<dbReference type="GO" id="GO:0004649">
    <property type="term" value="F:poly(ADP-ribose) glycohydrolase activity"/>
    <property type="evidence" value="ECO:0007669"/>
    <property type="project" value="UniProtKB-EC"/>
</dbReference>
<keyword evidence="11" id="KW-0227">DNA damage</keyword>
<dbReference type="GO" id="GO:0140290">
    <property type="term" value="P:peptidyl-serine ADP-deribosylation"/>
    <property type="evidence" value="ECO:0007669"/>
    <property type="project" value="UniProtKB-ARBA"/>
</dbReference>
<dbReference type="Gene3D" id="1.10.4080.10">
    <property type="entry name" value="ADP-ribosylation/Crystallin J1"/>
    <property type="match status" value="1"/>
</dbReference>
<comment type="similarity">
    <text evidence="5">Belongs to the ADP-ribosylglycohydrolase family.</text>
</comment>
<comment type="catalytic activity">
    <reaction evidence="24">
        <text>alpha-NAD(+) + H2O = ADP-D-ribose + nicotinamide + H(+)</text>
        <dbReference type="Rhea" id="RHEA:68792"/>
        <dbReference type="ChEBI" id="CHEBI:15377"/>
        <dbReference type="ChEBI" id="CHEBI:15378"/>
        <dbReference type="ChEBI" id="CHEBI:17154"/>
        <dbReference type="ChEBI" id="CHEBI:57967"/>
        <dbReference type="ChEBI" id="CHEBI:77017"/>
    </reaction>
</comment>
<comment type="subcellular location">
    <subcellularLocation>
        <location evidence="2">Chromosome</location>
    </subcellularLocation>
    <subcellularLocation>
        <location evidence="4">Cytoplasm</location>
    </subcellularLocation>
    <subcellularLocation>
        <location evidence="3">Mitochondrion matrix</location>
    </subcellularLocation>
    <subcellularLocation>
        <location evidence="1">Nucleus</location>
    </subcellularLocation>
</comment>
<feature type="binding site" evidence="25">
    <location>
        <position position="301"/>
    </location>
    <ligand>
        <name>Mg(2+)</name>
        <dbReference type="ChEBI" id="CHEBI:18420"/>
        <label>1</label>
    </ligand>
</feature>
<dbReference type="GO" id="GO:0006281">
    <property type="term" value="P:DNA repair"/>
    <property type="evidence" value="ECO:0007669"/>
    <property type="project" value="UniProtKB-KW"/>
</dbReference>
<evidence type="ECO:0000256" key="7">
    <source>
        <dbReference type="ARBA" id="ARBA00012255"/>
    </source>
</evidence>
<reference evidence="26" key="1">
    <citation type="journal article" date="2023" name="G3 (Bethesda)">
        <title>Whole genome assemblies of Zophobas morio and Tenebrio molitor.</title>
        <authorList>
            <person name="Kaur S."/>
            <person name="Stinson S.A."/>
            <person name="diCenzo G.C."/>
        </authorList>
    </citation>
    <scope>NUCLEOTIDE SEQUENCE</scope>
    <source>
        <strain evidence="26">QUZm001</strain>
    </source>
</reference>
<evidence type="ECO:0000256" key="14">
    <source>
        <dbReference type="ARBA" id="ARBA00023128"/>
    </source>
</evidence>
<evidence type="ECO:0000256" key="22">
    <source>
        <dbReference type="ARBA" id="ARBA00043187"/>
    </source>
</evidence>
<evidence type="ECO:0000256" key="12">
    <source>
        <dbReference type="ARBA" id="ARBA00022801"/>
    </source>
</evidence>
<dbReference type="EC" id="3.2.1.143" evidence="7"/>
<evidence type="ECO:0000256" key="4">
    <source>
        <dbReference type="ARBA" id="ARBA00004496"/>
    </source>
</evidence>
<accession>A0AA38MRJ7</accession>
<protein>
    <recommendedName>
        <fullName evidence="17">ADP-ribosylhydrolase ARH3</fullName>
        <ecNumber evidence="7">3.2.1.143</ecNumber>
    </recommendedName>
    <alternativeName>
        <fullName evidence="18">ADP-ribose glycohydrolase ARH3</fullName>
    </alternativeName>
    <alternativeName>
        <fullName evidence="19">ADP-ribosylhydrolase 3</fullName>
    </alternativeName>
    <alternativeName>
        <fullName evidence="22">O-acetyl-ADP-ribose deacetylase ARH3</fullName>
    </alternativeName>
    <alternativeName>
        <fullName evidence="23">Poly(ADP-ribose) glycohydrolase ARH3</fullName>
    </alternativeName>
    <alternativeName>
        <fullName evidence="21">[Protein ADP-ribosylarginine] hydrolase-like protein 2</fullName>
    </alternativeName>
    <alternativeName>
        <fullName evidence="20">[Protein ADP-ribosylserine] hydrolase</fullName>
    </alternativeName>
</protein>
<dbReference type="PANTHER" id="PTHR16222">
    <property type="entry name" value="ADP-RIBOSYLGLYCOHYDROLASE"/>
    <property type="match status" value="1"/>
</dbReference>
<dbReference type="Pfam" id="PF03747">
    <property type="entry name" value="ADP_ribosyl_GH"/>
    <property type="match status" value="1"/>
</dbReference>
<evidence type="ECO:0000313" key="27">
    <source>
        <dbReference type="Proteomes" id="UP001168821"/>
    </source>
</evidence>
<evidence type="ECO:0000256" key="3">
    <source>
        <dbReference type="ARBA" id="ARBA00004305"/>
    </source>
</evidence>
<sequence>MDTNVLKSKFRGSLLGSLLGDCLGSPFEGEPITAGEKIVIQRYFDKLESPDLKGPVRSYTDDTAMMKSIAQSLIAKPEIDYKHMAKLFVKDYFLEPHRGYGPNVVDVFSKLRKSKFDDIYRPAREQFNGKGSFGNGGAMRIAPIALYFYNDYNLMVEAAKKSTEITHTNSLGVHGAVLQCIAIHKALLTDPKEEIKFDQFCPEITKKIKLVEQEDDDGLELDDDHPYEDKVKFVQHFLQTNYHEELDEEVCQNLGTSILAYDSVPTAIYCFLRALKNDIETVKTDNIFRRTIQYAITLGGDTDTIACMAGAIAGAYLGEEAINVNMAKQCESYKEIIELADQLHALVVK</sequence>
<dbReference type="InterPro" id="IPR050792">
    <property type="entry name" value="ADP-ribosylglycohydrolase"/>
</dbReference>
<evidence type="ECO:0000256" key="25">
    <source>
        <dbReference type="PIRSR" id="PIRSR605502-1"/>
    </source>
</evidence>
<evidence type="ECO:0000256" key="20">
    <source>
        <dbReference type="ARBA" id="ARBA00042722"/>
    </source>
</evidence>
<feature type="binding site" evidence="25">
    <location>
        <position position="60"/>
    </location>
    <ligand>
        <name>Mg(2+)</name>
        <dbReference type="ChEBI" id="CHEBI:18420"/>
        <label>1</label>
    </ligand>
</feature>
<dbReference type="SUPFAM" id="SSF101478">
    <property type="entry name" value="ADP-ribosylglycohydrolase"/>
    <property type="match status" value="1"/>
</dbReference>
<evidence type="ECO:0000256" key="15">
    <source>
        <dbReference type="ARBA" id="ARBA00023204"/>
    </source>
</evidence>
<evidence type="ECO:0000256" key="18">
    <source>
        <dbReference type="ARBA" id="ARBA00042398"/>
    </source>
</evidence>
<evidence type="ECO:0000256" key="5">
    <source>
        <dbReference type="ARBA" id="ARBA00010702"/>
    </source>
</evidence>
<dbReference type="PANTHER" id="PTHR16222:SF24">
    <property type="entry name" value="ADP-RIBOSYLHYDROLASE ARH3"/>
    <property type="match status" value="1"/>
</dbReference>
<evidence type="ECO:0000256" key="16">
    <source>
        <dbReference type="ARBA" id="ARBA00023242"/>
    </source>
</evidence>
<evidence type="ECO:0000256" key="19">
    <source>
        <dbReference type="ARBA" id="ARBA00042471"/>
    </source>
</evidence>
<proteinExistence type="inferred from homology"/>
<keyword evidence="16" id="KW-0539">Nucleus</keyword>
<dbReference type="GO" id="GO:0005759">
    <property type="term" value="C:mitochondrial matrix"/>
    <property type="evidence" value="ECO:0007669"/>
    <property type="project" value="UniProtKB-SubCell"/>
</dbReference>
<dbReference type="InterPro" id="IPR005502">
    <property type="entry name" value="Ribosyl_crysJ1"/>
</dbReference>
<evidence type="ECO:0000256" key="24">
    <source>
        <dbReference type="ARBA" id="ARBA00049015"/>
    </source>
</evidence>
<keyword evidence="14" id="KW-0496">Mitochondrion</keyword>
<keyword evidence="9" id="KW-0963">Cytoplasm</keyword>
<keyword evidence="12" id="KW-0378">Hydrolase</keyword>
<evidence type="ECO:0000256" key="6">
    <source>
        <dbReference type="ARBA" id="ARBA00011245"/>
    </source>
</evidence>
<evidence type="ECO:0000256" key="1">
    <source>
        <dbReference type="ARBA" id="ARBA00004123"/>
    </source>
</evidence>
<keyword evidence="27" id="KW-1185">Reference proteome</keyword>